<proteinExistence type="predicted"/>
<keyword evidence="3" id="KW-1185">Reference proteome</keyword>
<dbReference type="Proteomes" id="UP001228581">
    <property type="component" value="Unassembled WGS sequence"/>
</dbReference>
<dbReference type="EMBL" id="JASJOT010000052">
    <property type="protein sequence ID" value="MDJ1498613.1"/>
    <property type="molecule type" value="Genomic_DNA"/>
</dbReference>
<sequence length="105" mass="12527">MLEYVKLLQAVKADYQTINKRFILRKEDKAYIIAEHPTENLDKKYFHADGFVKFQLDADKEEDARLVNLLKGQPIKRLIGKDREPVFEWMNKQIKIADMEEWLNS</sequence>
<dbReference type="Proteomes" id="UP001241110">
    <property type="component" value="Unassembled WGS sequence"/>
</dbReference>
<protein>
    <submittedName>
        <fullName evidence="1">Uncharacterized protein</fullName>
    </submittedName>
</protein>
<reference evidence="1 3" key="1">
    <citation type="submission" date="2023-05" db="EMBL/GenBank/DDBJ databases">
        <authorList>
            <person name="Zhang X."/>
        </authorList>
    </citation>
    <scope>NUCLEOTIDE SEQUENCE</scope>
    <source>
        <strain evidence="2 3">DM2B3-1</strain>
        <strain evidence="1">YF14B1</strain>
    </source>
</reference>
<evidence type="ECO:0000313" key="3">
    <source>
        <dbReference type="Proteomes" id="UP001228581"/>
    </source>
</evidence>
<dbReference type="EMBL" id="JASJOS010000017">
    <property type="protein sequence ID" value="MDJ1484856.1"/>
    <property type="molecule type" value="Genomic_DNA"/>
</dbReference>
<dbReference type="AlphaFoldDB" id="A0AAE3QX75"/>
<evidence type="ECO:0000313" key="2">
    <source>
        <dbReference type="EMBL" id="MDJ1498613.1"/>
    </source>
</evidence>
<organism evidence="1 4">
    <name type="scientific">Xanthocytophaga flava</name>
    <dbReference type="NCBI Taxonomy" id="3048013"/>
    <lineage>
        <taxon>Bacteria</taxon>
        <taxon>Pseudomonadati</taxon>
        <taxon>Bacteroidota</taxon>
        <taxon>Cytophagia</taxon>
        <taxon>Cytophagales</taxon>
        <taxon>Rhodocytophagaceae</taxon>
        <taxon>Xanthocytophaga</taxon>
    </lineage>
</organism>
<gene>
    <name evidence="1" type="ORF">QNI16_30430</name>
    <name evidence="2" type="ORF">QNI19_37105</name>
</gene>
<comment type="caution">
    <text evidence="1">The sequence shown here is derived from an EMBL/GenBank/DDBJ whole genome shotgun (WGS) entry which is preliminary data.</text>
</comment>
<evidence type="ECO:0000313" key="4">
    <source>
        <dbReference type="Proteomes" id="UP001241110"/>
    </source>
</evidence>
<name>A0AAE3QX75_9BACT</name>
<evidence type="ECO:0000313" key="1">
    <source>
        <dbReference type="EMBL" id="MDJ1484856.1"/>
    </source>
</evidence>
<dbReference type="RefSeq" id="WP_313986609.1">
    <property type="nucleotide sequence ID" value="NZ_JASJOS010000017.1"/>
</dbReference>
<accession>A0AAE3QX75</accession>